<evidence type="ECO:0000256" key="5">
    <source>
        <dbReference type="PROSITE-ProRule" id="PRU01091"/>
    </source>
</evidence>
<dbReference type="SUPFAM" id="SSF48452">
    <property type="entry name" value="TPR-like"/>
    <property type="match status" value="2"/>
</dbReference>
<dbReference type="SMART" id="SM00862">
    <property type="entry name" value="Trans_reg_C"/>
    <property type="match status" value="1"/>
</dbReference>
<keyword evidence="3 5" id="KW-0238">DNA-binding</keyword>
<dbReference type="InterPro" id="IPR011990">
    <property type="entry name" value="TPR-like_helical_dom_sf"/>
</dbReference>
<dbReference type="SUPFAM" id="SSF52540">
    <property type="entry name" value="P-loop containing nucleoside triphosphate hydrolases"/>
    <property type="match status" value="1"/>
</dbReference>
<dbReference type="InterPro" id="IPR036388">
    <property type="entry name" value="WH-like_DNA-bd_sf"/>
</dbReference>
<dbReference type="PANTHER" id="PTHR35807:SF1">
    <property type="entry name" value="TRANSCRIPTIONAL REGULATOR REDD"/>
    <property type="match status" value="1"/>
</dbReference>
<comment type="similarity">
    <text evidence="1">Belongs to the AfsR/DnrI/RedD regulatory family.</text>
</comment>
<organism evidence="7 8">
    <name type="scientific">Nonomuraea ferruginea</name>
    <dbReference type="NCBI Taxonomy" id="46174"/>
    <lineage>
        <taxon>Bacteria</taxon>
        <taxon>Bacillati</taxon>
        <taxon>Actinomycetota</taxon>
        <taxon>Actinomycetes</taxon>
        <taxon>Streptosporangiales</taxon>
        <taxon>Streptosporangiaceae</taxon>
        <taxon>Nonomuraea</taxon>
    </lineage>
</organism>
<dbReference type="PANTHER" id="PTHR35807">
    <property type="entry name" value="TRANSCRIPTIONAL REGULATOR REDD-RELATED"/>
    <property type="match status" value="1"/>
</dbReference>
<dbReference type="PRINTS" id="PR00364">
    <property type="entry name" value="DISEASERSIST"/>
</dbReference>
<dbReference type="SMART" id="SM00028">
    <property type="entry name" value="TPR"/>
    <property type="match status" value="4"/>
</dbReference>
<dbReference type="Gene3D" id="3.40.50.300">
    <property type="entry name" value="P-loop containing nucleotide triphosphate hydrolases"/>
    <property type="match status" value="1"/>
</dbReference>
<dbReference type="InterPro" id="IPR019734">
    <property type="entry name" value="TPR_rpt"/>
</dbReference>
<dbReference type="EMBL" id="JAPNUD010000011">
    <property type="protein sequence ID" value="MDA0640209.1"/>
    <property type="molecule type" value="Genomic_DNA"/>
</dbReference>
<dbReference type="Proteomes" id="UP001212498">
    <property type="component" value="Unassembled WGS sequence"/>
</dbReference>
<gene>
    <name evidence="7" type="ORF">OUY24_06225</name>
</gene>
<keyword evidence="4" id="KW-0804">Transcription</keyword>
<dbReference type="InterPro" id="IPR001867">
    <property type="entry name" value="OmpR/PhoB-type_DNA-bd"/>
</dbReference>
<evidence type="ECO:0000259" key="6">
    <source>
        <dbReference type="PROSITE" id="PS51755"/>
    </source>
</evidence>
<dbReference type="InterPro" id="IPR051677">
    <property type="entry name" value="AfsR-DnrI-RedD_regulator"/>
</dbReference>
<evidence type="ECO:0000313" key="7">
    <source>
        <dbReference type="EMBL" id="MDA0640209.1"/>
    </source>
</evidence>
<sequence length="961" mass="104759">MLRFRVLGAVEARCREDVVPMPPKVRRLMAAVLSRPNTVVGATDLIEAVWESAPPASARESLRIYVHRLNQALGASRVTTAASGYLLTVGDDELDSLEFERTVRHGRELIDRGDLTTGAATLGRGLRMWRGPAFAELQTLAVVREEATRLDELRLTVTEERFDAELTLGRHGEIVAELKPVALAHPLREKLRAQLMTALWGDGRQAEALAAYRDAAEFLARELGLDPGPELRDLQQRILRQETYPSRPRGSAPAVVPAQLAPPNSAFTGRARAARALDGLVAPGSPAPVAIVSGIAGVGKTALALDWAHRNVSRFPDGQLFADLRGYDRLAGPVAPHDLLGRFLRALGVNSEQIPADPDERAALYRSVLHPLRVLILLDNAASAAQVRPLLPGARGCRVVVTARPRLEDLLIEYGAAAVPLSPLDDREAVDLLAGVLGTPWVERERKDAERLARLCDGLPLALRLTAARLTSSRTGTLAELVAQLADRQRRLDLLSGEELQVRSGFELSCRDLPAPVTRAFRLLSLLDAPGGLAAWHLAALLDQPDLSEADALLDELVDAQLLQPLGVDCVGQRRFRFHDLVRLYAAERAEADEPEEERHAATLRAFGAMLALTAHADRAFRGEDIDEVQGTCARWLPGDHASLVPEPMLWLDAERLNLSAMVRQAARAGWSEPCWELTATGSMLRQRRGYQDDQLADYELALELCRREGNLRGTAALLLSHGGLHHQMGNLSLAAACASEAVDLYERLGDKRGHALALADSGVAHRVLADWEPALAAFERAFEIFEDLGDLASAAYVLFHLGALHLRRDHFGEAQAAAERGLALLPPGIPELELHLRRTLGDSYLRQGRVEEAHDILTDVLASARARRDLFQEAEALLVLGETEVAAGRPAQGRATLTLALEQGRQLNGKNFEGRVHLALGHIVDGRHIEHLETAAEIFAAANAPAWHAKAMAALTTHRR</sequence>
<keyword evidence="2" id="KW-0805">Transcription regulation</keyword>
<proteinExistence type="inferred from homology"/>
<dbReference type="SMART" id="SM01043">
    <property type="entry name" value="BTAD"/>
    <property type="match status" value="1"/>
</dbReference>
<evidence type="ECO:0000256" key="1">
    <source>
        <dbReference type="ARBA" id="ARBA00005820"/>
    </source>
</evidence>
<evidence type="ECO:0000313" key="8">
    <source>
        <dbReference type="Proteomes" id="UP001212498"/>
    </source>
</evidence>
<keyword evidence="8" id="KW-1185">Reference proteome</keyword>
<evidence type="ECO:0000256" key="4">
    <source>
        <dbReference type="ARBA" id="ARBA00023163"/>
    </source>
</evidence>
<accession>A0ABT4SSG6</accession>
<dbReference type="Gene3D" id="1.10.10.10">
    <property type="entry name" value="Winged helix-like DNA-binding domain superfamily/Winged helix DNA-binding domain"/>
    <property type="match status" value="1"/>
</dbReference>
<feature type="domain" description="OmpR/PhoB-type" evidence="6">
    <location>
        <begin position="1"/>
        <end position="89"/>
    </location>
</feature>
<dbReference type="InterPro" id="IPR027417">
    <property type="entry name" value="P-loop_NTPase"/>
</dbReference>
<dbReference type="CDD" id="cd15831">
    <property type="entry name" value="BTAD"/>
    <property type="match status" value="1"/>
</dbReference>
<dbReference type="Gene3D" id="1.25.40.10">
    <property type="entry name" value="Tetratricopeptide repeat domain"/>
    <property type="match status" value="3"/>
</dbReference>
<feature type="DNA-binding region" description="OmpR/PhoB-type" evidence="5">
    <location>
        <begin position="1"/>
        <end position="89"/>
    </location>
</feature>
<dbReference type="InterPro" id="IPR005158">
    <property type="entry name" value="BTAD"/>
</dbReference>
<dbReference type="Pfam" id="PF03704">
    <property type="entry name" value="BTAD"/>
    <property type="match status" value="1"/>
</dbReference>
<name>A0ABT4SSG6_9ACTN</name>
<dbReference type="RefSeq" id="WP_271275502.1">
    <property type="nucleotide sequence ID" value="NZ_BAABFD010000026.1"/>
</dbReference>
<reference evidence="7 8" key="1">
    <citation type="submission" date="2022-11" db="EMBL/GenBank/DDBJ databases">
        <title>Nonomuraea corallina sp. nov., a new species of the genus Nonomuraea isolated from sea side sediment in Thai sea.</title>
        <authorList>
            <person name="Ngamcharungchit C."/>
            <person name="Matsumoto A."/>
            <person name="Suriyachadkun C."/>
            <person name="Panbangred W."/>
            <person name="Inahashi Y."/>
            <person name="Intra B."/>
        </authorList>
    </citation>
    <scope>NUCLEOTIDE SEQUENCE [LARGE SCALE GENOMIC DNA]</scope>
    <source>
        <strain evidence="7 8">DSM 43553</strain>
    </source>
</reference>
<protein>
    <submittedName>
        <fullName evidence="7">BTAD domain-containing putative transcriptional regulator</fullName>
    </submittedName>
</protein>
<dbReference type="PROSITE" id="PS51755">
    <property type="entry name" value="OMPR_PHOB"/>
    <property type="match status" value="1"/>
</dbReference>
<evidence type="ECO:0000256" key="3">
    <source>
        <dbReference type="ARBA" id="ARBA00023125"/>
    </source>
</evidence>
<dbReference type="InterPro" id="IPR016032">
    <property type="entry name" value="Sig_transdc_resp-reg_C-effctor"/>
</dbReference>
<evidence type="ECO:0000256" key="2">
    <source>
        <dbReference type="ARBA" id="ARBA00023015"/>
    </source>
</evidence>
<dbReference type="SUPFAM" id="SSF46894">
    <property type="entry name" value="C-terminal effector domain of the bipartite response regulators"/>
    <property type="match status" value="1"/>
</dbReference>
<comment type="caution">
    <text evidence="7">The sequence shown here is derived from an EMBL/GenBank/DDBJ whole genome shotgun (WGS) entry which is preliminary data.</text>
</comment>